<dbReference type="InterPro" id="IPR008928">
    <property type="entry name" value="6-hairpin_glycosidase_sf"/>
</dbReference>
<protein>
    <recommendedName>
        <fullName evidence="7">GH15-like domain-containing protein</fullName>
    </recommendedName>
</protein>
<dbReference type="Pfam" id="PF19291">
    <property type="entry name" value="TREH_N"/>
    <property type="match status" value="1"/>
</dbReference>
<dbReference type="InterPro" id="IPR045582">
    <property type="entry name" value="Trehalase-like_N"/>
</dbReference>
<dbReference type="AlphaFoldDB" id="A0A510E0N8"/>
<evidence type="ECO:0000313" key="6">
    <source>
        <dbReference type="Proteomes" id="UP000325030"/>
    </source>
</evidence>
<dbReference type="PANTHER" id="PTHR31616">
    <property type="entry name" value="TREHALASE"/>
    <property type="match status" value="1"/>
</dbReference>
<dbReference type="Gene3D" id="1.50.10.10">
    <property type="match status" value="1"/>
</dbReference>
<dbReference type="SUPFAM" id="SSF48208">
    <property type="entry name" value="Six-hairpin glycosidases"/>
    <property type="match status" value="1"/>
</dbReference>
<dbReference type="EMBL" id="AP018930">
    <property type="protein sequence ID" value="BBG26032.1"/>
    <property type="molecule type" value="Genomic_DNA"/>
</dbReference>
<dbReference type="PANTHER" id="PTHR31616:SF0">
    <property type="entry name" value="GLUCAN 1,4-ALPHA-GLUCOSIDASE"/>
    <property type="match status" value="1"/>
</dbReference>
<dbReference type="RefSeq" id="WP_149564680.1">
    <property type="nucleotide sequence ID" value="NZ_AP018930.1"/>
</dbReference>
<dbReference type="Proteomes" id="UP000325030">
    <property type="component" value="Chromosome"/>
</dbReference>
<feature type="region of interest" description="Disordered" evidence="2">
    <location>
        <begin position="576"/>
        <end position="605"/>
    </location>
</feature>
<evidence type="ECO:0000259" key="4">
    <source>
        <dbReference type="Pfam" id="PF19291"/>
    </source>
</evidence>
<evidence type="ECO:0000256" key="2">
    <source>
        <dbReference type="SAM" id="MobiDB-lite"/>
    </source>
</evidence>
<dbReference type="Pfam" id="PF00723">
    <property type="entry name" value="Glyco_hydro_15"/>
    <property type="match status" value="1"/>
</dbReference>
<reference evidence="6" key="1">
    <citation type="submission" date="2018-09" db="EMBL/GenBank/DDBJ databases">
        <title>Complete Genome Sequencing of Sulfolobus sp. JCM 16834.</title>
        <authorList>
            <person name="Kato S."/>
            <person name="Itoh T."/>
            <person name="Ohkuma M."/>
        </authorList>
    </citation>
    <scope>NUCLEOTIDE SEQUENCE [LARGE SCALE GENOMIC DNA]</scope>
    <source>
        <strain evidence="6">IC-007</strain>
    </source>
</reference>
<name>A0A510E0N8_9CREN</name>
<sequence length="605" mass="68302">MKPLPCLNNEFTGALLKGTDVVWLPLPKYDSPSLFSSILDEEKGGHFLIEGEVESQKYVVPNVVKTVLKDKTEVTDLLLYGDHGMVRKVHGGKARVVLSPSFNYGRAPGKVEKVSDKVYKIFGEGHDFLEVHFLFDKVSHDGNTWEVEGDGYVYLGYFSDERFGVFGKNVSFNVERGFERTVEYWKNAMRRERNRGKVADIEVSGYTGDQLLEAYENSVGILLGLMYNPTGAVVGAPTTSLPEVVGGPRNWDARFAWVRDSSTVAEALTLSGYAQEARRIIEFLSRMVSFVSKPFMYSLYAVDGSLPGREEEVSWLSGYMGSRPVRIGNDSPSLVQLDLEGTFLHAFYKYYEATGDENYVKSHVDVIEYIADWVSDNWKGEDAGMWEERGERAQNVHSKVMAWVALERAGKLMKAIDRDNPWKEARKEVKDWVMENGVVNGKFVKVVGREEVDSSLLTLPLYGFLDVNNETFQATLKEIERKLNYRGLLKRYERDFLGECVLPSTLSSLWLARVYTRMGKLEEAKAIVKAVLDAGKGFYLVGERIDVDRMEFTGNYPHAFSQANLIMAIEEIAEAESKRKETEREKEEGEGEEGEGEEGEGEEGK</sequence>
<feature type="compositionally biased region" description="Acidic residues" evidence="2">
    <location>
        <begin position="588"/>
        <end position="605"/>
    </location>
</feature>
<dbReference type="InterPro" id="IPR012341">
    <property type="entry name" value="6hp_glycosidase-like_sf"/>
</dbReference>
<comment type="similarity">
    <text evidence="1">Belongs to the glycosyl hydrolase 15 family.</text>
</comment>
<feature type="compositionally biased region" description="Basic and acidic residues" evidence="2">
    <location>
        <begin position="576"/>
        <end position="587"/>
    </location>
</feature>
<evidence type="ECO:0008006" key="7">
    <source>
        <dbReference type="Google" id="ProtNLM"/>
    </source>
</evidence>
<proteinExistence type="inferred from homology"/>
<organism evidence="5 6">
    <name type="scientific">Sulfuracidifex tepidarius</name>
    <dbReference type="NCBI Taxonomy" id="1294262"/>
    <lineage>
        <taxon>Archaea</taxon>
        <taxon>Thermoproteota</taxon>
        <taxon>Thermoprotei</taxon>
        <taxon>Sulfolobales</taxon>
        <taxon>Sulfolobaceae</taxon>
        <taxon>Sulfuracidifex</taxon>
    </lineage>
</organism>
<dbReference type="InterPro" id="IPR011613">
    <property type="entry name" value="GH15-like"/>
</dbReference>
<dbReference type="GO" id="GO:0004553">
    <property type="term" value="F:hydrolase activity, hydrolyzing O-glycosyl compounds"/>
    <property type="evidence" value="ECO:0007669"/>
    <property type="project" value="TreeGrafter"/>
</dbReference>
<accession>A0A510E0N8</accession>
<dbReference type="GeneID" id="41716995"/>
<evidence type="ECO:0000313" key="5">
    <source>
        <dbReference type="EMBL" id="BBG26032.1"/>
    </source>
</evidence>
<evidence type="ECO:0000256" key="1">
    <source>
        <dbReference type="ARBA" id="ARBA00006188"/>
    </source>
</evidence>
<evidence type="ECO:0000259" key="3">
    <source>
        <dbReference type="Pfam" id="PF00723"/>
    </source>
</evidence>
<dbReference type="GO" id="GO:0005975">
    <property type="term" value="P:carbohydrate metabolic process"/>
    <property type="evidence" value="ECO:0007669"/>
    <property type="project" value="InterPro"/>
</dbReference>
<gene>
    <name evidence="5" type="ORF">IC007_0537</name>
</gene>
<feature type="domain" description="Trehalase-like N-terminal" evidence="4">
    <location>
        <begin position="7"/>
        <end position="118"/>
    </location>
</feature>
<feature type="domain" description="GH15-like" evidence="3">
    <location>
        <begin position="212"/>
        <end position="522"/>
    </location>
</feature>